<reference evidence="1" key="1">
    <citation type="submission" date="2014-09" db="EMBL/GenBank/DDBJ databases">
        <authorList>
            <person name="Magalhaes I.L.F."/>
            <person name="Oliveira U."/>
            <person name="Santos F.R."/>
            <person name="Vidigal T.H.D.A."/>
            <person name="Brescovit A.D."/>
            <person name="Santos A.J."/>
        </authorList>
    </citation>
    <scope>NUCLEOTIDE SEQUENCE</scope>
    <source>
        <tissue evidence="1">Shoot tissue taken approximately 20 cm above the soil surface</tissue>
    </source>
</reference>
<organism evidence="1">
    <name type="scientific">Arundo donax</name>
    <name type="common">Giant reed</name>
    <name type="synonym">Donax arundinaceus</name>
    <dbReference type="NCBI Taxonomy" id="35708"/>
    <lineage>
        <taxon>Eukaryota</taxon>
        <taxon>Viridiplantae</taxon>
        <taxon>Streptophyta</taxon>
        <taxon>Embryophyta</taxon>
        <taxon>Tracheophyta</taxon>
        <taxon>Spermatophyta</taxon>
        <taxon>Magnoliopsida</taxon>
        <taxon>Liliopsida</taxon>
        <taxon>Poales</taxon>
        <taxon>Poaceae</taxon>
        <taxon>PACMAD clade</taxon>
        <taxon>Arundinoideae</taxon>
        <taxon>Arundineae</taxon>
        <taxon>Arundo</taxon>
    </lineage>
</organism>
<proteinExistence type="predicted"/>
<dbReference type="AlphaFoldDB" id="A0A0A9BMT8"/>
<protein>
    <submittedName>
        <fullName evidence="1">Uncharacterized protein</fullName>
    </submittedName>
</protein>
<accession>A0A0A9BMT8</accession>
<name>A0A0A9BMT8_ARUDO</name>
<evidence type="ECO:0000313" key="1">
    <source>
        <dbReference type="EMBL" id="JAD63488.1"/>
    </source>
</evidence>
<sequence length="60" mass="6854">MHVSIYSYRRARVGTCVAEPSKLNWLKCTSPSSQQVKHLCTLETVQFRSSIGCPRETRIL</sequence>
<reference evidence="1" key="2">
    <citation type="journal article" date="2015" name="Data Brief">
        <title>Shoot transcriptome of the giant reed, Arundo donax.</title>
        <authorList>
            <person name="Barrero R.A."/>
            <person name="Guerrero F.D."/>
            <person name="Moolhuijzen P."/>
            <person name="Goolsby J.A."/>
            <person name="Tidwell J."/>
            <person name="Bellgard S.E."/>
            <person name="Bellgard M.I."/>
        </authorList>
    </citation>
    <scope>NUCLEOTIDE SEQUENCE</scope>
    <source>
        <tissue evidence="1">Shoot tissue taken approximately 20 cm above the soil surface</tissue>
    </source>
</reference>
<dbReference type="EMBL" id="GBRH01234407">
    <property type="protein sequence ID" value="JAD63488.1"/>
    <property type="molecule type" value="Transcribed_RNA"/>
</dbReference>